<name>G3XWV9_ASPNA</name>
<protein>
    <submittedName>
        <fullName evidence="1">Uncharacterized protein</fullName>
    </submittedName>
</protein>
<dbReference type="VEuPathDB" id="FungiDB:ASPNIDRAFT2_1085748"/>
<gene>
    <name evidence="1" type="ORF">ASPNIDRAFT_195006</name>
</gene>
<reference evidence="1 2" key="1">
    <citation type="journal article" date="2011" name="Genome Res.">
        <title>Comparative genomics of citric-acid-producing Aspergillus niger ATCC 1015 versus enzyme-producing CBS 513.88.</title>
        <authorList>
            <person name="Andersen M.R."/>
            <person name="Salazar M.P."/>
            <person name="Schaap P.J."/>
            <person name="van de Vondervoort P.J."/>
            <person name="Culley D."/>
            <person name="Thykaer J."/>
            <person name="Frisvad J.C."/>
            <person name="Nielsen K.F."/>
            <person name="Albang R."/>
            <person name="Albermann K."/>
            <person name="Berka R.M."/>
            <person name="Braus G.H."/>
            <person name="Braus-Stromeyer S.A."/>
            <person name="Corrochano L.M."/>
            <person name="Dai Z."/>
            <person name="van Dijck P.W."/>
            <person name="Hofmann G."/>
            <person name="Lasure L.L."/>
            <person name="Magnuson J.K."/>
            <person name="Menke H."/>
            <person name="Meijer M."/>
            <person name="Meijer S.L."/>
            <person name="Nielsen J.B."/>
            <person name="Nielsen M.L."/>
            <person name="van Ooyen A.J."/>
            <person name="Pel H.J."/>
            <person name="Poulsen L."/>
            <person name="Samson R.A."/>
            <person name="Stam H."/>
            <person name="Tsang A."/>
            <person name="van den Brink J.M."/>
            <person name="Atkins A."/>
            <person name="Aerts A."/>
            <person name="Shapiro H."/>
            <person name="Pangilinan J."/>
            <person name="Salamov A."/>
            <person name="Lou Y."/>
            <person name="Lindquist E."/>
            <person name="Lucas S."/>
            <person name="Grimwood J."/>
            <person name="Grigoriev I.V."/>
            <person name="Kubicek C.P."/>
            <person name="Martinez D."/>
            <person name="van Peij N.N."/>
            <person name="Roubos J.A."/>
            <person name="Nielsen J."/>
            <person name="Baker S.E."/>
        </authorList>
    </citation>
    <scope>NUCLEOTIDE SEQUENCE [LARGE SCALE GENOMIC DNA]</scope>
    <source>
        <strain evidence="2">ATCC 1015 / CBS 113.46 / FGSC A1144 / LSHB Ac4 / NCTC 3858a / NRRL 328 / USDA 3528.7</strain>
    </source>
</reference>
<dbReference type="Proteomes" id="UP000009038">
    <property type="component" value="Unassembled WGS sequence"/>
</dbReference>
<dbReference type="AlphaFoldDB" id="G3XWV9"/>
<feature type="non-terminal residue" evidence="1">
    <location>
        <position position="52"/>
    </location>
</feature>
<sequence length="52" mass="6210">MPEYVKSLRKEQSRTRPLRKEWDSLFSTLPHVSKISCGKYQRVDHFNAKAEM</sequence>
<organism evidence="1 2">
    <name type="scientific">Aspergillus niger (strain ATCC 1015 / CBS 113.46 / FGSC A1144 / LSHB Ac4 / NCTC 3858a / NRRL 328 / USDA 3528.7)</name>
    <dbReference type="NCBI Taxonomy" id="380704"/>
    <lineage>
        <taxon>Eukaryota</taxon>
        <taxon>Fungi</taxon>
        <taxon>Dikarya</taxon>
        <taxon>Ascomycota</taxon>
        <taxon>Pezizomycotina</taxon>
        <taxon>Eurotiomycetes</taxon>
        <taxon>Eurotiomycetidae</taxon>
        <taxon>Eurotiales</taxon>
        <taxon>Aspergillaceae</taxon>
        <taxon>Aspergillus</taxon>
        <taxon>Aspergillus subgen. Circumdati</taxon>
    </lineage>
</organism>
<evidence type="ECO:0000313" key="1">
    <source>
        <dbReference type="EMBL" id="EHA25078.1"/>
    </source>
</evidence>
<dbReference type="EMBL" id="ACJE01000007">
    <property type="protein sequence ID" value="EHA25078.1"/>
    <property type="molecule type" value="Genomic_DNA"/>
</dbReference>
<evidence type="ECO:0000313" key="2">
    <source>
        <dbReference type="Proteomes" id="UP000009038"/>
    </source>
</evidence>
<dbReference type="HOGENOM" id="CLU_3086824_0_0_1"/>
<accession>G3XWV9</accession>
<proteinExistence type="predicted"/>
<comment type="caution">
    <text evidence="1">The sequence shown here is derived from an EMBL/GenBank/DDBJ whole genome shotgun (WGS) entry which is preliminary data.</text>
</comment>